<dbReference type="NCBIfam" id="NF006621">
    <property type="entry name" value="PRK09189.1"/>
    <property type="match status" value="1"/>
</dbReference>
<accession>A0A6N8TFL6</accession>
<dbReference type="InterPro" id="IPR036108">
    <property type="entry name" value="4pyrrol_syn_uPrphyn_synt_sf"/>
</dbReference>
<evidence type="ECO:0000259" key="1">
    <source>
        <dbReference type="Pfam" id="PF02602"/>
    </source>
</evidence>
<name>A0A6N8TFL6_SHIZO</name>
<gene>
    <name evidence="2" type="ORF">GR156_15625</name>
</gene>
<sequence length="237" mass="25112">MRVLVLRPEPAASRTRDALSALGHEAVCLPLSQAEHDLTATRKALGEPHSAIAVTSAEIARLSGRLGNGLATMVFAVGQASAAAMRAAGFPTVLAADGDGESLAAMIAAHYRETGLPDAPLLYLAGNPRAPAFESRLREAGIPFRTVEAYRMTPLTPAKTDIEAALLVPLPDAVLLYSRESALAFFRLPPVHETPERFQSVRLLCMSRNVAAAVPRHFTANVSIAAAPDEKSLFALL</sequence>
<evidence type="ECO:0000313" key="2">
    <source>
        <dbReference type="EMBL" id="MXO01749.1"/>
    </source>
</evidence>
<comment type="caution">
    <text evidence="2">The sequence shown here is derived from an EMBL/GenBank/DDBJ whole genome shotgun (WGS) entry which is preliminary data.</text>
</comment>
<evidence type="ECO:0000313" key="3">
    <source>
        <dbReference type="Proteomes" id="UP000440304"/>
    </source>
</evidence>
<dbReference type="EMBL" id="WUML01000014">
    <property type="protein sequence ID" value="MXO01749.1"/>
    <property type="molecule type" value="Genomic_DNA"/>
</dbReference>
<dbReference type="GO" id="GO:0033014">
    <property type="term" value="P:tetrapyrrole biosynthetic process"/>
    <property type="evidence" value="ECO:0007669"/>
    <property type="project" value="InterPro"/>
</dbReference>
<proteinExistence type="predicted"/>
<dbReference type="Gene3D" id="3.40.50.10090">
    <property type="match status" value="2"/>
</dbReference>
<dbReference type="EC" id="4.2.1.75" evidence="2"/>
<dbReference type="OrthoDB" id="7163809at2"/>
<dbReference type="InterPro" id="IPR003754">
    <property type="entry name" value="4pyrrol_synth_uPrphyn_synth"/>
</dbReference>
<dbReference type="Proteomes" id="UP000440304">
    <property type="component" value="Unassembled WGS sequence"/>
</dbReference>
<reference evidence="2 3" key="1">
    <citation type="submission" date="2019-12" db="EMBL/GenBank/DDBJ databases">
        <title>Shinella granuli gen. nov., sp. nov., and proposal of the reclassification of Zoogloea ramigera ATCC 19623 as Shinella zoogloeoides sp. nov.</title>
        <authorList>
            <person name="Gao J."/>
        </authorList>
    </citation>
    <scope>NUCLEOTIDE SEQUENCE [LARGE SCALE GENOMIC DNA]</scope>
    <source>
        <strain evidence="2 3">DSM 287</strain>
    </source>
</reference>
<dbReference type="Pfam" id="PF02602">
    <property type="entry name" value="HEM4"/>
    <property type="match status" value="1"/>
</dbReference>
<feature type="domain" description="Tetrapyrrole biosynthesis uroporphyrinogen III synthase" evidence="1">
    <location>
        <begin position="14"/>
        <end position="234"/>
    </location>
</feature>
<protein>
    <submittedName>
        <fullName evidence="2">Uroporphyrinogen-III synthase</fullName>
        <ecNumber evidence="2">4.2.1.75</ecNumber>
    </submittedName>
</protein>
<dbReference type="AlphaFoldDB" id="A0A6N8TFL6"/>
<dbReference type="SUPFAM" id="SSF69618">
    <property type="entry name" value="HemD-like"/>
    <property type="match status" value="1"/>
</dbReference>
<dbReference type="GO" id="GO:0004852">
    <property type="term" value="F:uroporphyrinogen-III synthase activity"/>
    <property type="evidence" value="ECO:0007669"/>
    <property type="project" value="UniProtKB-EC"/>
</dbReference>
<dbReference type="RefSeq" id="WP_160787117.1">
    <property type="nucleotide sequence ID" value="NZ_CP086610.1"/>
</dbReference>
<organism evidence="2 3">
    <name type="scientific">Shinella zoogloeoides</name>
    <name type="common">Crabtreella saccharophila</name>
    <dbReference type="NCBI Taxonomy" id="352475"/>
    <lineage>
        <taxon>Bacteria</taxon>
        <taxon>Pseudomonadati</taxon>
        <taxon>Pseudomonadota</taxon>
        <taxon>Alphaproteobacteria</taxon>
        <taxon>Hyphomicrobiales</taxon>
        <taxon>Rhizobiaceae</taxon>
        <taxon>Shinella</taxon>
    </lineage>
</organism>
<keyword evidence="2" id="KW-0456">Lyase</keyword>
<dbReference type="CDD" id="cd06578">
    <property type="entry name" value="HemD"/>
    <property type="match status" value="1"/>
</dbReference>